<sequence length="170" mass="18534">MITTTRRSLSKTLALAATAAALGAPTLAAAADTPDILGTWRLVSYVVEVQQTGEIMPVMGPKPSGGVVFTPNGRVFFMLTADGRKPGKTDAEKAALLDTIVSYTGRAEIKGDQWTTHVEAAWNPQWVGTAQTRNFKIDGDRLQVTTPWRVMPNWADKGMTRSLITFERQK</sequence>
<proteinExistence type="predicted"/>
<evidence type="ECO:0000313" key="3">
    <source>
        <dbReference type="EMBL" id="NHL00171.1"/>
    </source>
</evidence>
<dbReference type="PROSITE" id="PS51318">
    <property type="entry name" value="TAT"/>
    <property type="match status" value="1"/>
</dbReference>
<feature type="signal peptide" evidence="1">
    <location>
        <begin position="1"/>
        <end position="30"/>
    </location>
</feature>
<dbReference type="InterPro" id="IPR024311">
    <property type="entry name" value="Lipocalin-like"/>
</dbReference>
<dbReference type="RefSeq" id="WP_009858201.1">
    <property type="nucleotide sequence ID" value="NZ_JAAOCD010000011.1"/>
</dbReference>
<name>A0ABX0I3Q4_9BURK</name>
<dbReference type="Pfam" id="PF13924">
    <property type="entry name" value="Lipocalin_5"/>
    <property type="match status" value="1"/>
</dbReference>
<evidence type="ECO:0000313" key="4">
    <source>
        <dbReference type="Proteomes" id="UP000802098"/>
    </source>
</evidence>
<comment type="caution">
    <text evidence="3">The sequence shown here is derived from an EMBL/GenBank/DDBJ whole genome shotgun (WGS) entry which is preliminary data.</text>
</comment>
<dbReference type="EMBL" id="JAAOCD010000011">
    <property type="protein sequence ID" value="NHL00171.1"/>
    <property type="molecule type" value="Genomic_DNA"/>
</dbReference>
<dbReference type="InterPro" id="IPR006311">
    <property type="entry name" value="TAT_signal"/>
</dbReference>
<feature type="domain" description="Lipocalin-like" evidence="2">
    <location>
        <begin position="38"/>
        <end position="168"/>
    </location>
</feature>
<organism evidence="3 4">
    <name type="scientific">Rubrivivax benzoatilyticus</name>
    <dbReference type="NCBI Taxonomy" id="316997"/>
    <lineage>
        <taxon>Bacteria</taxon>
        <taxon>Pseudomonadati</taxon>
        <taxon>Pseudomonadota</taxon>
        <taxon>Betaproteobacteria</taxon>
        <taxon>Burkholderiales</taxon>
        <taxon>Sphaerotilaceae</taxon>
        <taxon>Rubrivivax</taxon>
    </lineage>
</organism>
<feature type="chain" id="PRO_5046599834" evidence="1">
    <location>
        <begin position="31"/>
        <end position="170"/>
    </location>
</feature>
<keyword evidence="1" id="KW-0732">Signal</keyword>
<evidence type="ECO:0000259" key="2">
    <source>
        <dbReference type="Pfam" id="PF13924"/>
    </source>
</evidence>
<gene>
    <name evidence="3" type="ORF">G7087_17445</name>
</gene>
<dbReference type="Proteomes" id="UP000802098">
    <property type="component" value="Unassembled WGS sequence"/>
</dbReference>
<accession>A0ABX0I3Q4</accession>
<evidence type="ECO:0000256" key="1">
    <source>
        <dbReference type="SAM" id="SignalP"/>
    </source>
</evidence>
<reference evidence="3 4" key="1">
    <citation type="submission" date="2020-03" db="EMBL/GenBank/DDBJ databases">
        <title>Rubrivivax benzoatilyticus JA2 (sequenced after 10 years sub-culturing).</title>
        <authorList>
            <person name="Gupta D."/>
            <person name="Chintalapati S."/>
            <person name="Chintalapati V.R."/>
        </authorList>
    </citation>
    <scope>NUCLEOTIDE SEQUENCE [LARGE SCALE GENOMIC DNA]</scope>
    <source>
        <strain evidence="3 4">JA2-Mal</strain>
    </source>
</reference>
<protein>
    <submittedName>
        <fullName evidence="3">Lipocalin-like domain-containing protein</fullName>
    </submittedName>
</protein>
<keyword evidence="4" id="KW-1185">Reference proteome</keyword>